<evidence type="ECO:0000313" key="4">
    <source>
        <dbReference type="RefSeq" id="XP_032341166.1"/>
    </source>
</evidence>
<sequence>MPGPRSPRAPPGESCDGVPAPQNTLRSLTQHRPRAPAARLRRILSKAWPPARKSLGRAASPQQLDLQLDLPNQQGEPVLHSPAVLTQGPETKERHRLLFRDWLAIAKRRSSESYRVKQKLPVSDLGVVSCDPEEARDKDEDGDLAVSRGSAVLFIVASDPYVTEFPSSDAFFTCPRHPHSPVLSEGRPAGAMWLRDPREQRSCIASHIGYLRSEGHPVCTP</sequence>
<evidence type="ECO:0000313" key="3">
    <source>
        <dbReference type="Proteomes" id="UP000694856"/>
    </source>
</evidence>
<dbReference type="Proteomes" id="UP000694856">
    <property type="component" value="Chromosome 8"/>
</dbReference>
<proteinExistence type="predicted"/>
<dbReference type="RefSeq" id="XP_032341166.1">
    <property type="nucleotide sequence ID" value="XM_032485275.1"/>
</dbReference>
<dbReference type="InterPro" id="IPR047887">
    <property type="entry name" value="ARHGAP20_PH"/>
</dbReference>
<protein>
    <submittedName>
        <fullName evidence="4">Uncharacterized protein LOC106728937</fullName>
    </submittedName>
</protein>
<dbReference type="PANTHER" id="PTHR23179:SF26">
    <property type="entry name" value="T-CELL ACTIVATION RHO GTPASE-ACTIVATING PROTEIN"/>
    <property type="match status" value="1"/>
</dbReference>
<keyword evidence="3" id="KW-1185">Reference proteome</keyword>
<name>A0A8B8TG10_CAMFR</name>
<dbReference type="KEGG" id="cfr:106728937"/>
<dbReference type="Pfam" id="PF22286">
    <property type="entry name" value="RHG20_PH"/>
    <property type="match status" value="1"/>
</dbReference>
<organism evidence="3 4">
    <name type="scientific">Camelus ferus</name>
    <name type="common">Wild bactrian camel</name>
    <name type="synonym">Camelus bactrianus ferus</name>
    <dbReference type="NCBI Taxonomy" id="419612"/>
    <lineage>
        <taxon>Eukaryota</taxon>
        <taxon>Metazoa</taxon>
        <taxon>Chordata</taxon>
        <taxon>Craniata</taxon>
        <taxon>Vertebrata</taxon>
        <taxon>Euteleostomi</taxon>
        <taxon>Mammalia</taxon>
        <taxon>Eutheria</taxon>
        <taxon>Laurasiatheria</taxon>
        <taxon>Artiodactyla</taxon>
        <taxon>Tylopoda</taxon>
        <taxon>Camelidae</taxon>
        <taxon>Camelus</taxon>
    </lineage>
</organism>
<gene>
    <name evidence="4" type="primary">LOC106728937</name>
</gene>
<dbReference type="Gene3D" id="2.30.29.30">
    <property type="entry name" value="Pleckstrin-homology domain (PH domain)/Phosphotyrosine-binding domain (PTB)"/>
    <property type="match status" value="1"/>
</dbReference>
<feature type="region of interest" description="Disordered" evidence="1">
    <location>
        <begin position="1"/>
        <end position="37"/>
    </location>
</feature>
<accession>A0A8B8TG10</accession>
<dbReference type="PANTHER" id="PTHR23179">
    <property type="entry name" value="T-CELL ACTIVATION RHO GTPASE ACTIVATING PROTEIN-RELATED"/>
    <property type="match status" value="1"/>
</dbReference>
<feature type="domain" description="ARHGAP20 PH" evidence="2">
    <location>
        <begin position="78"/>
        <end position="138"/>
    </location>
</feature>
<reference evidence="4" key="1">
    <citation type="submission" date="2025-08" db="UniProtKB">
        <authorList>
            <consortium name="RefSeq"/>
        </authorList>
    </citation>
    <scope>IDENTIFICATION</scope>
    <source>
        <tissue evidence="4">Ear skin</tissue>
    </source>
</reference>
<feature type="compositionally biased region" description="Pro residues" evidence="1">
    <location>
        <begin position="1"/>
        <end position="10"/>
    </location>
</feature>
<dbReference type="GO" id="GO:0005096">
    <property type="term" value="F:GTPase activator activity"/>
    <property type="evidence" value="ECO:0007669"/>
    <property type="project" value="TreeGrafter"/>
</dbReference>
<dbReference type="InterPro" id="IPR011993">
    <property type="entry name" value="PH-like_dom_sf"/>
</dbReference>
<dbReference type="SUPFAM" id="SSF50729">
    <property type="entry name" value="PH domain-like"/>
    <property type="match status" value="1"/>
</dbReference>
<dbReference type="GeneID" id="106728937"/>
<evidence type="ECO:0000259" key="2">
    <source>
        <dbReference type="Pfam" id="PF22286"/>
    </source>
</evidence>
<evidence type="ECO:0000256" key="1">
    <source>
        <dbReference type="SAM" id="MobiDB-lite"/>
    </source>
</evidence>
<dbReference type="AlphaFoldDB" id="A0A8B8TG10"/>